<reference evidence="2 3" key="1">
    <citation type="submission" date="2020-08" db="EMBL/GenBank/DDBJ databases">
        <title>Genomic Encyclopedia of Type Strains, Phase IV (KMG-V): Genome sequencing to study the core and pangenomes of soil and plant-associated prokaryotes.</title>
        <authorList>
            <person name="Whitman W."/>
        </authorList>
    </citation>
    <scope>NUCLEOTIDE SEQUENCE [LARGE SCALE GENOMIC DNA]</scope>
    <source>
        <strain evidence="2 3">SEMIA 402</strain>
    </source>
</reference>
<name>A0A7W6RIJ8_9HYPH</name>
<evidence type="ECO:0000256" key="1">
    <source>
        <dbReference type="SAM" id="MobiDB-lite"/>
    </source>
</evidence>
<protein>
    <submittedName>
        <fullName evidence="2">Uncharacterized protein</fullName>
    </submittedName>
</protein>
<feature type="compositionally biased region" description="Basic and acidic residues" evidence="1">
    <location>
        <begin position="65"/>
        <end position="76"/>
    </location>
</feature>
<dbReference type="Proteomes" id="UP000533641">
    <property type="component" value="Unassembled WGS sequence"/>
</dbReference>
<dbReference type="AlphaFoldDB" id="A0A7W6RIJ8"/>
<dbReference type="RefSeq" id="WP_183923054.1">
    <property type="nucleotide sequence ID" value="NZ_JACIGM010000001.1"/>
</dbReference>
<organism evidence="2 3">
    <name type="scientific">Rhizobium mongolense</name>
    <dbReference type="NCBI Taxonomy" id="57676"/>
    <lineage>
        <taxon>Bacteria</taxon>
        <taxon>Pseudomonadati</taxon>
        <taxon>Pseudomonadota</taxon>
        <taxon>Alphaproteobacteria</taxon>
        <taxon>Hyphomicrobiales</taxon>
        <taxon>Rhizobiaceae</taxon>
        <taxon>Rhizobium/Agrobacterium group</taxon>
        <taxon>Rhizobium</taxon>
    </lineage>
</organism>
<comment type="caution">
    <text evidence="2">The sequence shown here is derived from an EMBL/GenBank/DDBJ whole genome shotgun (WGS) entry which is preliminary data.</text>
</comment>
<feature type="region of interest" description="Disordered" evidence="1">
    <location>
        <begin position="38"/>
        <end position="91"/>
    </location>
</feature>
<dbReference type="EMBL" id="JACIGM010000001">
    <property type="protein sequence ID" value="MBB4272912.1"/>
    <property type="molecule type" value="Genomic_DNA"/>
</dbReference>
<accession>A0A7W6RIJ8</accession>
<proteinExistence type="predicted"/>
<gene>
    <name evidence="2" type="ORF">GGE12_000654</name>
</gene>
<sequence>MAQRWYSMLHFVASLRDTALSTSRIAVRGFNPRIATRTQPRRVGAVNEPAFSKVSSAPKDLGALDSRDKHRNEGWLRHTSAAPFLTPRAST</sequence>
<evidence type="ECO:0000313" key="2">
    <source>
        <dbReference type="EMBL" id="MBB4272912.1"/>
    </source>
</evidence>
<evidence type="ECO:0000313" key="3">
    <source>
        <dbReference type="Proteomes" id="UP000533641"/>
    </source>
</evidence>